<evidence type="ECO:0000259" key="3">
    <source>
        <dbReference type="PROSITE" id="PS50056"/>
    </source>
</evidence>
<dbReference type="Pfam" id="PF13350">
    <property type="entry name" value="Y_phosphatase3"/>
    <property type="match status" value="1"/>
</dbReference>
<dbReference type="SUPFAM" id="SSF52799">
    <property type="entry name" value="(Phosphotyrosine protein) phosphatases II"/>
    <property type="match status" value="1"/>
</dbReference>
<comment type="caution">
    <text evidence="4">The sequence shown here is derived from an EMBL/GenBank/DDBJ whole genome shotgun (WGS) entry which is preliminary data.</text>
</comment>
<dbReference type="AlphaFoldDB" id="A4A9L3"/>
<dbReference type="Gene3D" id="3.90.190.10">
    <property type="entry name" value="Protein tyrosine phosphatase superfamily"/>
    <property type="match status" value="1"/>
</dbReference>
<dbReference type="PROSITE" id="PS50056">
    <property type="entry name" value="TYR_PHOSPHATASE_2"/>
    <property type="match status" value="1"/>
</dbReference>
<dbReference type="Proteomes" id="UP000019205">
    <property type="component" value="Chromosome"/>
</dbReference>
<evidence type="ECO:0000313" key="5">
    <source>
        <dbReference type="Proteomes" id="UP000019205"/>
    </source>
</evidence>
<dbReference type="InterPro" id="IPR026893">
    <property type="entry name" value="Tyr/Ser_Pase_IphP-type"/>
</dbReference>
<evidence type="ECO:0000256" key="1">
    <source>
        <dbReference type="ARBA" id="ARBA00009580"/>
    </source>
</evidence>
<dbReference type="eggNOG" id="COG2365">
    <property type="taxonomic scope" value="Bacteria"/>
</dbReference>
<dbReference type="InterPro" id="IPR000387">
    <property type="entry name" value="Tyr_Pase_dom"/>
</dbReference>
<dbReference type="OrthoDB" id="1188001at2"/>
<keyword evidence="5" id="KW-1185">Reference proteome</keyword>
<sequence>MQGQDSLPGASGSDPRRHLGLEGSPNFRDAGGYACGDGAMAWGRVFRSGHLAYLTDSDRKRLADLDLDMVVDLRRVDERALEPSWLPEGVAMVGADITPASQGSAIYADSTQLGGAQAMFDFMCDINRQFVLSQTDAYKEVFARLLAEDAKRVLFHCSAGKDRTGFAVAVLQMALGVSSEDIEGDYLLSRLYYLPEEQTPRVRKKYPVEHLNDEDLRPMMEARRDYLLSALEAMTQTYGDSDGYLREGLGLQDPERRELRRRFVVAA</sequence>
<evidence type="ECO:0000256" key="2">
    <source>
        <dbReference type="SAM" id="MobiDB-lite"/>
    </source>
</evidence>
<name>A4A9L3_9GAMM</name>
<reference evidence="4 5" key="2">
    <citation type="journal article" date="2009" name="PLoS ONE">
        <title>The photosynthetic apparatus and its regulation in the aerobic gammaproteobacterium Congregibacter litoralis gen. nov., sp. nov.</title>
        <authorList>
            <person name="Spring S."/>
            <person name="Lunsdorf H."/>
            <person name="Fuchs B.M."/>
            <person name="Tindall B.J."/>
        </authorList>
    </citation>
    <scope>NUCLEOTIDE SEQUENCE [LARGE SCALE GENOMIC DNA]</scope>
    <source>
        <strain evidence="4">KT71</strain>
    </source>
</reference>
<dbReference type="GO" id="GO:0004725">
    <property type="term" value="F:protein tyrosine phosphatase activity"/>
    <property type="evidence" value="ECO:0007669"/>
    <property type="project" value="UniProtKB-EC"/>
</dbReference>
<evidence type="ECO:0000313" key="4">
    <source>
        <dbReference type="EMBL" id="EAQ97180.1"/>
    </source>
</evidence>
<dbReference type="EMBL" id="AAOA02000004">
    <property type="protein sequence ID" value="EAQ97180.1"/>
    <property type="molecule type" value="Genomic_DNA"/>
</dbReference>
<reference evidence="4 5" key="1">
    <citation type="journal article" date="2007" name="Proc. Natl. Acad. Sci. U.S.A.">
        <title>Characterization of a marine gammaproteobacterium capable of aerobic anoxygenic photosynthesis.</title>
        <authorList>
            <person name="Fuchs B.M."/>
            <person name="Spring S."/>
            <person name="Teeling H."/>
            <person name="Quast C."/>
            <person name="Wulf J."/>
            <person name="Schattenhofer M."/>
            <person name="Yan S."/>
            <person name="Ferriera S."/>
            <person name="Johnson J."/>
            <person name="Glockner F.O."/>
            <person name="Amann R."/>
        </authorList>
    </citation>
    <scope>NUCLEOTIDE SEQUENCE [LARGE SCALE GENOMIC DNA]</scope>
    <source>
        <strain evidence="4">KT71</strain>
    </source>
</reference>
<organism evidence="4 5">
    <name type="scientific">Congregibacter litoralis KT71</name>
    <dbReference type="NCBI Taxonomy" id="314285"/>
    <lineage>
        <taxon>Bacteria</taxon>
        <taxon>Pseudomonadati</taxon>
        <taxon>Pseudomonadota</taxon>
        <taxon>Gammaproteobacteria</taxon>
        <taxon>Cellvibrionales</taxon>
        <taxon>Halieaceae</taxon>
        <taxon>Congregibacter</taxon>
    </lineage>
</organism>
<dbReference type="STRING" id="314285.KT71_07369"/>
<feature type="domain" description="Tyrosine specific protein phosphatases" evidence="3">
    <location>
        <begin position="128"/>
        <end position="182"/>
    </location>
</feature>
<keyword evidence="4" id="KW-0378">Hydrolase</keyword>
<dbReference type="PROSITE" id="PS00383">
    <property type="entry name" value="TYR_PHOSPHATASE_1"/>
    <property type="match status" value="1"/>
</dbReference>
<protein>
    <submittedName>
        <fullName evidence="4">Protein tyrosine/serine phosphatase</fullName>
        <ecNumber evidence="4">3.1.3.48</ecNumber>
    </submittedName>
</protein>
<dbReference type="EC" id="3.1.3.48" evidence="4"/>
<dbReference type="RefSeq" id="WP_008293897.1">
    <property type="nucleotide sequence ID" value="NZ_CM002299.1"/>
</dbReference>
<comment type="similarity">
    <text evidence="1">Belongs to the protein-tyrosine phosphatase family.</text>
</comment>
<dbReference type="InterPro" id="IPR029021">
    <property type="entry name" value="Prot-tyrosine_phosphatase-like"/>
</dbReference>
<dbReference type="PANTHER" id="PTHR31126">
    <property type="entry name" value="TYROSINE-PROTEIN PHOSPHATASE"/>
    <property type="match status" value="1"/>
</dbReference>
<dbReference type="InterPro" id="IPR016130">
    <property type="entry name" value="Tyr_Pase_AS"/>
</dbReference>
<dbReference type="PANTHER" id="PTHR31126:SF1">
    <property type="entry name" value="TYROSINE SPECIFIC PROTEIN PHOSPHATASES DOMAIN-CONTAINING PROTEIN"/>
    <property type="match status" value="1"/>
</dbReference>
<proteinExistence type="inferred from homology"/>
<feature type="region of interest" description="Disordered" evidence="2">
    <location>
        <begin position="1"/>
        <end position="24"/>
    </location>
</feature>
<accession>A4A9L3</accession>
<dbReference type="HOGENOM" id="CLU_057546_0_0_6"/>
<gene>
    <name evidence="4" type="ORF">KT71_07369</name>
</gene>